<dbReference type="AlphaFoldDB" id="A0A4R8IPM0"/>
<evidence type="ECO:0000256" key="8">
    <source>
        <dbReference type="ARBA" id="ARBA00023315"/>
    </source>
</evidence>
<evidence type="ECO:0000256" key="7">
    <source>
        <dbReference type="ARBA" id="ARBA00022884"/>
    </source>
</evidence>
<dbReference type="GO" id="GO:0002101">
    <property type="term" value="P:tRNA wobble cytosine modification"/>
    <property type="evidence" value="ECO:0007669"/>
    <property type="project" value="UniProtKB-UniRule"/>
</dbReference>
<dbReference type="SUPFAM" id="SSF52540">
    <property type="entry name" value="P-loop containing nucleoside triphosphate hydrolases"/>
    <property type="match status" value="1"/>
</dbReference>
<dbReference type="PANTHER" id="PTHR10925:SF5">
    <property type="entry name" value="RNA CYTIDINE ACETYLTRANSFERASE"/>
    <property type="match status" value="1"/>
</dbReference>
<dbReference type="GO" id="GO:0000049">
    <property type="term" value="F:tRNA binding"/>
    <property type="evidence" value="ECO:0007669"/>
    <property type="project" value="UniProtKB-UniRule"/>
</dbReference>
<keyword evidence="1 9" id="KW-0963">Cytoplasm</keyword>
<feature type="binding site" evidence="9">
    <location>
        <position position="185"/>
    </location>
    <ligand>
        <name>ATP</name>
        <dbReference type="ChEBI" id="CHEBI:30616"/>
    </ligand>
</feature>
<evidence type="ECO:0000256" key="2">
    <source>
        <dbReference type="ARBA" id="ARBA00022555"/>
    </source>
</evidence>
<comment type="function">
    <text evidence="9">Catalyzes the formation of N(4)-acetylcytidine (ac(4)C) at the wobble position of tRNA(Met), by using acetyl-CoA as an acetyl donor and ATP (or GTP).</text>
</comment>
<dbReference type="GO" id="GO:0005737">
    <property type="term" value="C:cytoplasm"/>
    <property type="evidence" value="ECO:0007669"/>
    <property type="project" value="UniProtKB-SubCell"/>
</dbReference>
<dbReference type="CDD" id="cd04301">
    <property type="entry name" value="NAT_SF"/>
    <property type="match status" value="1"/>
</dbReference>
<dbReference type="Gene3D" id="3.40.50.300">
    <property type="entry name" value="P-loop containing nucleotide triphosphate hydrolases"/>
    <property type="match status" value="1"/>
</dbReference>
<dbReference type="GO" id="GO:0005524">
    <property type="term" value="F:ATP binding"/>
    <property type="evidence" value="ECO:0007669"/>
    <property type="project" value="UniProtKB-UniRule"/>
</dbReference>
<dbReference type="InterPro" id="IPR007807">
    <property type="entry name" value="TcmA/NAT10_helicase"/>
</dbReference>
<comment type="caution">
    <text evidence="11">The sequence shown here is derived from an EMBL/GenBank/DDBJ whole genome shotgun (WGS) entry which is preliminary data.</text>
</comment>
<gene>
    <name evidence="9" type="primary">tmcA</name>
    <name evidence="11" type="ORF">EDC23_2623</name>
</gene>
<dbReference type="InterPro" id="IPR013562">
    <property type="entry name" value="TmcA/NAT10_N"/>
</dbReference>
<comment type="subcellular location">
    <subcellularLocation>
        <location evidence="9">Cytoplasm</location>
    </subcellularLocation>
</comment>
<keyword evidence="6 9" id="KW-0067">ATP-binding</keyword>
<evidence type="ECO:0000256" key="5">
    <source>
        <dbReference type="ARBA" id="ARBA00022741"/>
    </source>
</evidence>
<evidence type="ECO:0000313" key="11">
    <source>
        <dbReference type="EMBL" id="TDX98141.1"/>
    </source>
</evidence>
<proteinExistence type="inferred from homology"/>
<dbReference type="InterPro" id="IPR000182">
    <property type="entry name" value="GNAT_dom"/>
</dbReference>
<organism evidence="11 12">
    <name type="scientific">Thiohalophilus thiocyanatoxydans</name>
    <dbReference type="NCBI Taxonomy" id="381308"/>
    <lineage>
        <taxon>Bacteria</taxon>
        <taxon>Pseudomonadati</taxon>
        <taxon>Pseudomonadota</taxon>
        <taxon>Gammaproteobacteria</taxon>
        <taxon>Thiohalomonadales</taxon>
        <taxon>Thiohalophilaceae</taxon>
        <taxon>Thiohalophilus</taxon>
    </lineage>
</organism>
<dbReference type="GO" id="GO:0051392">
    <property type="term" value="F:tRNA cytidine N4-acetyltransferase activity"/>
    <property type="evidence" value="ECO:0007669"/>
    <property type="project" value="UniProtKB-UniRule"/>
</dbReference>
<dbReference type="InterPro" id="IPR016181">
    <property type="entry name" value="Acyl_CoA_acyltransferase"/>
</dbReference>
<evidence type="ECO:0000256" key="6">
    <source>
        <dbReference type="ARBA" id="ARBA00022840"/>
    </source>
</evidence>
<keyword evidence="5 9" id="KW-0547">Nucleotide-binding</keyword>
<evidence type="ECO:0000256" key="1">
    <source>
        <dbReference type="ARBA" id="ARBA00022490"/>
    </source>
</evidence>
<dbReference type="GO" id="GO:0051391">
    <property type="term" value="P:tRNA acetylation"/>
    <property type="evidence" value="ECO:0007669"/>
    <property type="project" value="UniProtKB-UniRule"/>
</dbReference>
<sequence length="722" mass="78737">MPSPPDPASASLDAAIEALQQQAGRADQRALVVAAGDPAWGRALAEPLWRSHDARSRLWLTHSPEGPEQTAMSKADQLLGQQRRLLIFDFHAGVEADALGVASGTLAGGGLLLMLTPALAEWPAVSTANPYAAAPSRFVHHLVNCIEADPALMLLQEPDWIRTSHHPYRAAAPRQMPGPCRSADQQRAVTALIALGSRREARPLVITSDRGRGKSAALGIAAARLLEQQPGFRIAVCAPRPQACAALFERTAELLPRAESRRNRLQYAGGFLQFMAADALLGQQPPLDLLLIDEAAALPLPVLERLLSCYPRLAFATTVHGYEGTGRGFALRFGPTLDSLAPGWEALHLNEPIRWRAGDAQGPDPLEQFVFRALLLDAEAAPPAGTDRITPSNCAFVELDRAALIRSPTRLRQLFGLLVLAHYRTRPADLQRLLDAPGLRLFALEYDGQPVAVAILGQEGGFDAPTAEAIYRGRRRPPGHLLAQSLAFHAGVPDAARYCYARIMRIGVHPALQRRGLGSSLLQQLIAQLEAEAQLDAVGASFSAGAELLPFWLQAGLIPVRLGLTREHTSGRHSVLVLKPLSSAGQTVFTRARERFEQHWASLRAGPLRDLEPTLAARLQPPGASCPQQALTDADREDIDSFVHGLRGYEVCAWPLEKLITRLLATPEYAERLDPTDRQLLTRRIVDKCDWPTLCDEFKLKGQKHARQRLREAARRAWQSGG</sequence>
<reference evidence="11 12" key="1">
    <citation type="submission" date="2019-03" db="EMBL/GenBank/DDBJ databases">
        <title>Genomic Encyclopedia of Type Strains, Phase IV (KMG-IV): sequencing the most valuable type-strain genomes for metagenomic binning, comparative biology and taxonomic classification.</title>
        <authorList>
            <person name="Goeker M."/>
        </authorList>
    </citation>
    <scope>NUCLEOTIDE SEQUENCE [LARGE SCALE GENOMIC DNA]</scope>
    <source>
        <strain evidence="11 12">DSM 16326</strain>
    </source>
</reference>
<dbReference type="OrthoDB" id="5578851at2"/>
<dbReference type="RefSeq" id="WP_134085165.1">
    <property type="nucleotide sequence ID" value="NZ_SOQX01000009.1"/>
</dbReference>
<feature type="binding site" evidence="9">
    <location>
        <position position="354"/>
    </location>
    <ligand>
        <name>ATP</name>
        <dbReference type="ChEBI" id="CHEBI:30616"/>
    </ligand>
</feature>
<dbReference type="InterPro" id="IPR032672">
    <property type="entry name" value="TmcA/NAT10/Kre33"/>
</dbReference>
<keyword evidence="12" id="KW-1185">Reference proteome</keyword>
<dbReference type="Gene3D" id="3.40.50.11040">
    <property type="match status" value="1"/>
</dbReference>
<dbReference type="Gene3D" id="3.40.630.30">
    <property type="match status" value="1"/>
</dbReference>
<dbReference type="GO" id="GO:1990883">
    <property type="term" value="F:18S rRNA cytidine N-acetyltransferase activity"/>
    <property type="evidence" value="ECO:0007669"/>
    <property type="project" value="TreeGrafter"/>
</dbReference>
<keyword evidence="2 9" id="KW-0820">tRNA-binding</keyword>
<dbReference type="Pfam" id="PF05127">
    <property type="entry name" value="NAT10_TcmA_helicase"/>
    <property type="match status" value="1"/>
</dbReference>
<evidence type="ECO:0000259" key="10">
    <source>
        <dbReference type="PROSITE" id="PS51186"/>
    </source>
</evidence>
<evidence type="ECO:0000256" key="4">
    <source>
        <dbReference type="ARBA" id="ARBA00022694"/>
    </source>
</evidence>
<dbReference type="Pfam" id="PF13718">
    <property type="entry name" value="GNAT_acetyltr_2"/>
    <property type="match status" value="1"/>
</dbReference>
<dbReference type="SUPFAM" id="SSF55729">
    <property type="entry name" value="Acyl-CoA N-acyltransferases (Nat)"/>
    <property type="match status" value="1"/>
</dbReference>
<comment type="similarity">
    <text evidence="9">Belongs to the TmcA family.</text>
</comment>
<protein>
    <recommendedName>
        <fullName evidence="9">tRNA(Met) cytidine acetyltransferase TmcA</fullName>
        <ecNumber evidence="9">2.3.1.193</ecNumber>
    </recommendedName>
</protein>
<dbReference type="EC" id="2.3.1.193" evidence="9"/>
<comment type="caution">
    <text evidence="9">Lacks conserved residue(s) required for the propagation of feature annotation.</text>
</comment>
<dbReference type="Pfam" id="PF08351">
    <property type="entry name" value="TmcA_N"/>
    <property type="match status" value="1"/>
</dbReference>
<evidence type="ECO:0000313" key="12">
    <source>
        <dbReference type="Proteomes" id="UP000294914"/>
    </source>
</evidence>
<dbReference type="EMBL" id="SOQX01000009">
    <property type="protein sequence ID" value="TDX98141.1"/>
    <property type="molecule type" value="Genomic_DNA"/>
</dbReference>
<evidence type="ECO:0000256" key="3">
    <source>
        <dbReference type="ARBA" id="ARBA00022679"/>
    </source>
</evidence>
<keyword evidence="7 9" id="KW-0694">RNA-binding</keyword>
<dbReference type="InterPro" id="IPR038321">
    <property type="entry name" value="TmcA_C_sf"/>
</dbReference>
<keyword evidence="3 9" id="KW-0808">Transferase</keyword>
<dbReference type="InterPro" id="IPR027417">
    <property type="entry name" value="P-loop_NTPase"/>
</dbReference>
<dbReference type="GO" id="GO:1904812">
    <property type="term" value="P:rRNA acetylation involved in maturation of SSU-rRNA"/>
    <property type="evidence" value="ECO:0007669"/>
    <property type="project" value="TreeGrafter"/>
</dbReference>
<dbReference type="Proteomes" id="UP000294914">
    <property type="component" value="Unassembled WGS sequence"/>
</dbReference>
<feature type="binding site" evidence="9">
    <location>
        <position position="547"/>
    </location>
    <ligand>
        <name>acetyl-CoA</name>
        <dbReference type="ChEBI" id="CHEBI:57288"/>
    </ligand>
</feature>
<dbReference type="Gene3D" id="1.20.120.890">
    <property type="entry name" value="tRNA(Met) cytidine acetyltransferase, tail domain"/>
    <property type="match status" value="1"/>
</dbReference>
<accession>A0A4R8IPM0</accession>
<keyword evidence="4 9" id="KW-0819">tRNA processing</keyword>
<evidence type="ECO:0000256" key="9">
    <source>
        <dbReference type="HAMAP-Rule" id="MF_01886"/>
    </source>
</evidence>
<dbReference type="PROSITE" id="PS51186">
    <property type="entry name" value="GNAT"/>
    <property type="match status" value="1"/>
</dbReference>
<comment type="catalytic activity">
    <reaction evidence="9">
        <text>cytidine(34) in elongator tRNA(Met) + acetyl-CoA + ATP + H2O = N(4)-acetylcytidine(34) in elongator tRNA(Met) + ADP + phosphate + CoA + H(+)</text>
        <dbReference type="Rhea" id="RHEA:43788"/>
        <dbReference type="Rhea" id="RHEA-COMP:10693"/>
        <dbReference type="Rhea" id="RHEA-COMP:10694"/>
        <dbReference type="ChEBI" id="CHEBI:15377"/>
        <dbReference type="ChEBI" id="CHEBI:15378"/>
        <dbReference type="ChEBI" id="CHEBI:30616"/>
        <dbReference type="ChEBI" id="CHEBI:43474"/>
        <dbReference type="ChEBI" id="CHEBI:57287"/>
        <dbReference type="ChEBI" id="CHEBI:57288"/>
        <dbReference type="ChEBI" id="CHEBI:74900"/>
        <dbReference type="ChEBI" id="CHEBI:82748"/>
        <dbReference type="ChEBI" id="CHEBI:456216"/>
        <dbReference type="EC" id="2.3.1.193"/>
    </reaction>
</comment>
<feature type="domain" description="N-acetyltransferase" evidence="10">
    <location>
        <begin position="397"/>
        <end position="582"/>
    </location>
</feature>
<dbReference type="PANTHER" id="PTHR10925">
    <property type="entry name" value="N-ACETYLTRANSFERASE 10"/>
    <property type="match status" value="1"/>
</dbReference>
<dbReference type="InterPro" id="IPR024914">
    <property type="entry name" value="tRNA_acetyltr_TmcA"/>
</dbReference>
<name>A0A4R8IPM0_9GAMM</name>
<dbReference type="HAMAP" id="MF_01886">
    <property type="entry name" value="tRNA_acetyltr_TmcA"/>
    <property type="match status" value="1"/>
</dbReference>
<keyword evidence="8 9" id="KW-0012">Acyltransferase</keyword>